<organism evidence="2 3">
    <name type="scientific">Candidatus Abyssobacteria bacterium SURF_17</name>
    <dbReference type="NCBI Taxonomy" id="2093361"/>
    <lineage>
        <taxon>Bacteria</taxon>
        <taxon>Pseudomonadati</taxon>
        <taxon>Candidatus Hydrogenedentota</taxon>
        <taxon>Candidatus Abyssobacteria</taxon>
    </lineage>
</organism>
<protein>
    <submittedName>
        <fullName evidence="2">Alkaline shock response membrane anchor protein AmaP</fullName>
    </submittedName>
</protein>
<dbReference type="EMBL" id="QZKI01000038">
    <property type="protein sequence ID" value="RJP72810.1"/>
    <property type="molecule type" value="Genomic_DNA"/>
</dbReference>
<dbReference type="Proteomes" id="UP000285961">
    <property type="component" value="Unassembled WGS sequence"/>
</dbReference>
<feature type="transmembrane region" description="Helical" evidence="1">
    <location>
        <begin position="7"/>
        <end position="30"/>
    </location>
</feature>
<evidence type="ECO:0000313" key="2">
    <source>
        <dbReference type="EMBL" id="RJP72810.1"/>
    </source>
</evidence>
<accession>A0A419F2V7</accession>
<gene>
    <name evidence="2" type="primary">amaP</name>
    <name evidence="2" type="ORF">C4532_05325</name>
</gene>
<sequence>MRFIKTTLLVILSGLLFLAAFCLVLIGLMGLDQEFTAVMIHAITKAKPPMAYVVGGLFVFLLSLIVYNLAGRDADSSATFSFAGVQGPIRISLRAVEDYIEKHFSERPVVHSVRSRVVTTRDRKRLRVRALVSVSSEQNLKDAGETVQREIVRCLKEGLGLENVETVVVSVNKIITRKSSRFPSSKAPADELP</sequence>
<name>A0A419F2V7_9BACT</name>
<comment type="caution">
    <text evidence="2">The sequence shown here is derived from an EMBL/GenBank/DDBJ whole genome shotgun (WGS) entry which is preliminary data.</text>
</comment>
<reference evidence="2 3" key="1">
    <citation type="journal article" date="2017" name="ISME J.">
        <title>Energy and carbon metabolisms in a deep terrestrial subsurface fluid microbial community.</title>
        <authorList>
            <person name="Momper L."/>
            <person name="Jungbluth S.P."/>
            <person name="Lee M.D."/>
            <person name="Amend J.P."/>
        </authorList>
    </citation>
    <scope>NUCLEOTIDE SEQUENCE [LARGE SCALE GENOMIC DNA]</scope>
    <source>
        <strain evidence="2">SURF_17</strain>
    </source>
</reference>
<dbReference type="NCBIfam" id="NF033218">
    <property type="entry name" value="anchor_AmaP"/>
    <property type="match status" value="1"/>
</dbReference>
<evidence type="ECO:0000256" key="1">
    <source>
        <dbReference type="SAM" id="Phobius"/>
    </source>
</evidence>
<proteinExistence type="predicted"/>
<evidence type="ECO:0000313" key="3">
    <source>
        <dbReference type="Proteomes" id="UP000285961"/>
    </source>
</evidence>
<keyword evidence="1" id="KW-1133">Transmembrane helix</keyword>
<keyword evidence="1" id="KW-0812">Transmembrane</keyword>
<feature type="transmembrane region" description="Helical" evidence="1">
    <location>
        <begin position="50"/>
        <end position="70"/>
    </location>
</feature>
<dbReference type="AlphaFoldDB" id="A0A419F2V7"/>
<keyword evidence="1" id="KW-0472">Membrane</keyword>